<organism evidence="1 2">
    <name type="scientific">Castellaniella hirudinis</name>
    <dbReference type="NCBI Taxonomy" id="1144617"/>
    <lineage>
        <taxon>Bacteria</taxon>
        <taxon>Pseudomonadati</taxon>
        <taxon>Pseudomonadota</taxon>
        <taxon>Betaproteobacteria</taxon>
        <taxon>Burkholderiales</taxon>
        <taxon>Alcaligenaceae</taxon>
        <taxon>Castellaniella</taxon>
    </lineage>
</organism>
<dbReference type="EMBL" id="JBHSDY010000001">
    <property type="protein sequence ID" value="MFC4296670.1"/>
    <property type="molecule type" value="Genomic_DNA"/>
</dbReference>
<reference evidence="2" key="1">
    <citation type="journal article" date="2019" name="Int. J. Syst. Evol. Microbiol.">
        <title>The Global Catalogue of Microorganisms (GCM) 10K type strain sequencing project: providing services to taxonomists for standard genome sequencing and annotation.</title>
        <authorList>
            <consortium name="The Broad Institute Genomics Platform"/>
            <consortium name="The Broad Institute Genome Sequencing Center for Infectious Disease"/>
            <person name="Wu L."/>
            <person name="Ma J."/>
        </authorList>
    </citation>
    <scope>NUCLEOTIDE SEQUENCE [LARGE SCALE GENOMIC DNA]</scope>
    <source>
        <strain evidence="2">CGMCC 1.19029</strain>
    </source>
</reference>
<comment type="caution">
    <text evidence="1">The sequence shown here is derived from an EMBL/GenBank/DDBJ whole genome shotgun (WGS) entry which is preliminary data.</text>
</comment>
<evidence type="ECO:0000313" key="1">
    <source>
        <dbReference type="EMBL" id="MFC4296670.1"/>
    </source>
</evidence>
<dbReference type="Proteomes" id="UP001595756">
    <property type="component" value="Unassembled WGS sequence"/>
</dbReference>
<evidence type="ECO:0008006" key="3">
    <source>
        <dbReference type="Google" id="ProtNLM"/>
    </source>
</evidence>
<accession>A0ABV8RTD9</accession>
<name>A0ABV8RTD9_9BURK</name>
<keyword evidence="2" id="KW-1185">Reference proteome</keyword>
<gene>
    <name evidence="1" type="ORF">ACFO0J_01280</name>
</gene>
<evidence type="ECO:0000313" key="2">
    <source>
        <dbReference type="Proteomes" id="UP001595756"/>
    </source>
</evidence>
<proteinExistence type="predicted"/>
<protein>
    <recommendedName>
        <fullName evidence="3">Motility protein</fullName>
    </recommendedName>
</protein>
<sequence length="67" mass="6774">MSGSIEGAVGAAVGLQQAIAMQEKDNLLLRKVLDGQANTILSLVNSVPTAPQLATSGMVGTLLHTTA</sequence>
<dbReference type="RefSeq" id="WP_376811253.1">
    <property type="nucleotide sequence ID" value="NZ_JBHSDY010000001.1"/>
</dbReference>